<dbReference type="GO" id="GO:0005544">
    <property type="term" value="F:calcium-dependent phospholipid binding"/>
    <property type="evidence" value="ECO:0007669"/>
    <property type="project" value="UniProtKB-KW"/>
</dbReference>
<dbReference type="PRINTS" id="PR00196">
    <property type="entry name" value="ANNEXIN"/>
</dbReference>
<sequence>MDYEEAVKSLRAAMHGAGTDEAELIKAITKFTNKERQIIIEKYMTMYGKSLIDKIKSEISGHFLDATLGLLEPVIEFEAKALRKAMKGVGTDEKVLIQTLCPKTGDEIQELIQTYNKLFQRDLLKDIESECPKYLGRLLKLTAGRENDTKIDRELAKKEANELYQAGEGKLGTDEAEFIRILCTRSFSQLRATFEEYNKLSANGILKAIEKEMSGNFGKACMAIVKSCLNRPAYFAERLHKTMKGIGTDEESLIRLLITRAEIDLNQIKDEYVAIYGKSLFDDVSSDTSGDFRKLLLALIGE</sequence>
<evidence type="ECO:0000256" key="3">
    <source>
        <dbReference type="ARBA" id="ARBA00007831"/>
    </source>
</evidence>
<dbReference type="AlphaFoldDB" id="A0A814GY99"/>
<keyword evidence="14" id="KW-1185">Reference proteome</keyword>
<comment type="caution">
    <text evidence="13">The sequence shown here is derived from an EMBL/GenBank/DDBJ whole genome shotgun (WGS) entry which is preliminary data.</text>
</comment>
<keyword evidence="4" id="KW-0479">Metal-binding</keyword>
<evidence type="ECO:0000256" key="4">
    <source>
        <dbReference type="ARBA" id="ARBA00022723"/>
    </source>
</evidence>
<dbReference type="GO" id="GO:0005737">
    <property type="term" value="C:cytoplasm"/>
    <property type="evidence" value="ECO:0007669"/>
    <property type="project" value="TreeGrafter"/>
</dbReference>
<comment type="function">
    <text evidence="9">Involved in reproduction of the worm. Involved in host-parasite interaction. Delivered into the host cell by means of parasite exosomes. Binds to acidic phospholipid membranes in a calcium-dependent manner in vitro. Causes aggregation of liposomes in the presence of calcium, but not in its absence. Likely to promote membrane fusion. May provide structural integrity within the tegument.</text>
</comment>
<keyword evidence="7 12" id="KW-0041">Annexin</keyword>
<evidence type="ECO:0000256" key="1">
    <source>
        <dbReference type="ARBA" id="ARBA00004340"/>
    </source>
</evidence>
<dbReference type="Gene3D" id="1.10.220.10">
    <property type="entry name" value="Annexin"/>
    <property type="match status" value="4"/>
</dbReference>
<dbReference type="FunFam" id="1.10.220.10:FF:000005">
    <property type="entry name" value="Annexin"/>
    <property type="match status" value="1"/>
</dbReference>
<dbReference type="InterPro" id="IPR001464">
    <property type="entry name" value="Annexin"/>
</dbReference>
<evidence type="ECO:0000256" key="5">
    <source>
        <dbReference type="ARBA" id="ARBA00022737"/>
    </source>
</evidence>
<evidence type="ECO:0000313" key="14">
    <source>
        <dbReference type="Proteomes" id="UP000663879"/>
    </source>
</evidence>
<dbReference type="InterPro" id="IPR018502">
    <property type="entry name" value="Annexin_repeat"/>
</dbReference>
<dbReference type="GO" id="GO:0012506">
    <property type="term" value="C:vesicle membrane"/>
    <property type="evidence" value="ECO:0007669"/>
    <property type="project" value="TreeGrafter"/>
</dbReference>
<reference evidence="13" key="1">
    <citation type="submission" date="2021-02" db="EMBL/GenBank/DDBJ databases">
        <authorList>
            <person name="Nowell W R."/>
        </authorList>
    </citation>
    <scope>NUCLEOTIDE SEQUENCE</scope>
    <source>
        <strain evidence="13">Ploen Becks lab</strain>
    </source>
</reference>
<comment type="domain">
    <text evidence="12">A pair of annexin repeats may form one binding site for calcium and phospholipid.</text>
</comment>
<evidence type="ECO:0000256" key="10">
    <source>
        <dbReference type="ARBA" id="ARBA00060393"/>
    </source>
</evidence>
<gene>
    <name evidence="13" type="ORF">OXX778_LOCUS16511</name>
</gene>
<dbReference type="InterPro" id="IPR018252">
    <property type="entry name" value="Annexin_repeat_CS"/>
</dbReference>
<comment type="similarity">
    <text evidence="3 12">Belongs to the annexin family.</text>
</comment>
<dbReference type="InterPro" id="IPR037104">
    <property type="entry name" value="Annexin_sf"/>
</dbReference>
<dbReference type="GO" id="GO:0005509">
    <property type="term" value="F:calcium ion binding"/>
    <property type="evidence" value="ECO:0007669"/>
    <property type="project" value="InterPro"/>
</dbReference>
<evidence type="ECO:0000256" key="11">
    <source>
        <dbReference type="ARBA" id="ARBA00077076"/>
    </source>
</evidence>
<evidence type="ECO:0000256" key="2">
    <source>
        <dbReference type="ARBA" id="ARBA00004550"/>
    </source>
</evidence>
<keyword evidence="5 12" id="KW-0677">Repeat</keyword>
<dbReference type="Proteomes" id="UP000663879">
    <property type="component" value="Unassembled WGS sequence"/>
</dbReference>
<dbReference type="SUPFAM" id="SSF47874">
    <property type="entry name" value="Annexin"/>
    <property type="match status" value="1"/>
</dbReference>
<proteinExistence type="inferred from homology"/>
<evidence type="ECO:0000313" key="13">
    <source>
        <dbReference type="EMBL" id="CAF1003086.1"/>
    </source>
</evidence>
<organism evidence="13 14">
    <name type="scientific">Brachionus calyciflorus</name>
    <dbReference type="NCBI Taxonomy" id="104777"/>
    <lineage>
        <taxon>Eukaryota</taxon>
        <taxon>Metazoa</taxon>
        <taxon>Spiralia</taxon>
        <taxon>Gnathifera</taxon>
        <taxon>Rotifera</taxon>
        <taxon>Eurotatoria</taxon>
        <taxon>Monogononta</taxon>
        <taxon>Pseudotrocha</taxon>
        <taxon>Ploima</taxon>
        <taxon>Brachionidae</taxon>
        <taxon>Brachionus</taxon>
    </lineage>
</organism>
<dbReference type="PANTHER" id="PTHR10502">
    <property type="entry name" value="ANNEXIN"/>
    <property type="match status" value="1"/>
</dbReference>
<name>A0A814GY99_9BILA</name>
<dbReference type="GO" id="GO:0005886">
    <property type="term" value="C:plasma membrane"/>
    <property type="evidence" value="ECO:0007669"/>
    <property type="project" value="TreeGrafter"/>
</dbReference>
<dbReference type="PROSITE" id="PS00223">
    <property type="entry name" value="ANNEXIN_1"/>
    <property type="match status" value="1"/>
</dbReference>
<dbReference type="GO" id="GO:0001786">
    <property type="term" value="F:phosphatidylserine binding"/>
    <property type="evidence" value="ECO:0007669"/>
    <property type="project" value="TreeGrafter"/>
</dbReference>
<dbReference type="GO" id="GO:0005576">
    <property type="term" value="C:extracellular region"/>
    <property type="evidence" value="ECO:0007669"/>
    <property type="project" value="UniProtKB-SubCell"/>
</dbReference>
<dbReference type="Pfam" id="PF00191">
    <property type="entry name" value="Annexin"/>
    <property type="match status" value="4"/>
</dbReference>
<keyword evidence="6 12" id="KW-0106">Calcium</keyword>
<dbReference type="EMBL" id="CAJNOC010003920">
    <property type="protein sequence ID" value="CAF1003086.1"/>
    <property type="molecule type" value="Genomic_DNA"/>
</dbReference>
<dbReference type="PROSITE" id="PS51897">
    <property type="entry name" value="ANNEXIN_2"/>
    <property type="match status" value="4"/>
</dbReference>
<comment type="subcellular location">
    <subcellularLocation>
        <location evidence="1">Host cell</location>
    </subcellularLocation>
    <subcellularLocation>
        <location evidence="2">Secreted</location>
        <location evidence="2">Extracellular exosome</location>
    </subcellularLocation>
    <subcellularLocation>
        <location evidence="10">Tegument</location>
    </subcellularLocation>
</comment>
<protein>
    <recommendedName>
        <fullName evidence="11 12">Annexin</fullName>
    </recommendedName>
</protein>
<keyword evidence="8 12" id="KW-0111">Calcium/phospholipid-binding</keyword>
<dbReference type="FunFam" id="1.10.220.10:FF:000001">
    <property type="entry name" value="Annexin"/>
    <property type="match status" value="1"/>
</dbReference>
<evidence type="ECO:0000256" key="7">
    <source>
        <dbReference type="ARBA" id="ARBA00023216"/>
    </source>
</evidence>
<dbReference type="OrthoDB" id="37886at2759"/>
<evidence type="ECO:0000256" key="9">
    <source>
        <dbReference type="ARBA" id="ARBA00059330"/>
    </source>
</evidence>
<evidence type="ECO:0000256" key="8">
    <source>
        <dbReference type="ARBA" id="ARBA00023302"/>
    </source>
</evidence>
<evidence type="ECO:0000256" key="6">
    <source>
        <dbReference type="ARBA" id="ARBA00022837"/>
    </source>
</evidence>
<accession>A0A814GY99</accession>
<dbReference type="PANTHER" id="PTHR10502:SF102">
    <property type="entry name" value="ANNEXIN B11"/>
    <property type="match status" value="1"/>
</dbReference>
<dbReference type="SMART" id="SM00335">
    <property type="entry name" value="ANX"/>
    <property type="match status" value="4"/>
</dbReference>
<dbReference type="GO" id="GO:0043657">
    <property type="term" value="C:host cell"/>
    <property type="evidence" value="ECO:0007669"/>
    <property type="project" value="UniProtKB-SubCell"/>
</dbReference>
<evidence type="ECO:0000256" key="12">
    <source>
        <dbReference type="RuleBase" id="RU003540"/>
    </source>
</evidence>
<dbReference type="GO" id="GO:0005634">
    <property type="term" value="C:nucleus"/>
    <property type="evidence" value="ECO:0007669"/>
    <property type="project" value="TreeGrafter"/>
</dbReference>
<dbReference type="FunFam" id="1.10.220.10:FF:000002">
    <property type="entry name" value="Annexin"/>
    <property type="match status" value="1"/>
</dbReference>